<feature type="domain" description="Cation/H+ exchanger transmembrane" evidence="11">
    <location>
        <begin position="420"/>
        <end position="479"/>
    </location>
</feature>
<evidence type="ECO:0000313" key="12">
    <source>
        <dbReference type="EMBL" id="MBD1321246.1"/>
    </source>
</evidence>
<comment type="subcellular location">
    <subcellularLocation>
        <location evidence="1">Cell membrane</location>
        <topology evidence="1">Multi-pass membrane protein</topology>
    </subcellularLocation>
</comment>
<dbReference type="PANTHER" id="PTHR10110:SF86">
    <property type="entry name" value="SODIUM_HYDROGEN EXCHANGER 7"/>
    <property type="match status" value="1"/>
</dbReference>
<keyword evidence="8 10" id="KW-0472">Membrane</keyword>
<evidence type="ECO:0000256" key="5">
    <source>
        <dbReference type="ARBA" id="ARBA00022989"/>
    </source>
</evidence>
<evidence type="ECO:0000256" key="9">
    <source>
        <dbReference type="ARBA" id="ARBA00023201"/>
    </source>
</evidence>
<dbReference type="RefSeq" id="WP_190268052.1">
    <property type="nucleotide sequence ID" value="NZ_BAABAD010000005.1"/>
</dbReference>
<keyword evidence="3" id="KW-1003">Cell membrane</keyword>
<keyword evidence="4 10" id="KW-0812">Transmembrane</keyword>
<dbReference type="InterPro" id="IPR006153">
    <property type="entry name" value="Cation/H_exchanger_TM"/>
</dbReference>
<gene>
    <name evidence="12" type="ORF">IDF66_16795</name>
</gene>
<name>A0ABR7WEN7_9ACTN</name>
<keyword evidence="6" id="KW-0915">Sodium</keyword>
<proteinExistence type="predicted"/>
<evidence type="ECO:0000256" key="3">
    <source>
        <dbReference type="ARBA" id="ARBA00022475"/>
    </source>
</evidence>
<evidence type="ECO:0000313" key="13">
    <source>
        <dbReference type="Proteomes" id="UP000602395"/>
    </source>
</evidence>
<evidence type="ECO:0000256" key="7">
    <source>
        <dbReference type="ARBA" id="ARBA00023065"/>
    </source>
</evidence>
<organism evidence="12 13">
    <name type="scientific">Gordonia hankookensis</name>
    <dbReference type="NCBI Taxonomy" id="589403"/>
    <lineage>
        <taxon>Bacteria</taxon>
        <taxon>Bacillati</taxon>
        <taxon>Actinomycetota</taxon>
        <taxon>Actinomycetes</taxon>
        <taxon>Mycobacteriales</taxon>
        <taxon>Gordoniaceae</taxon>
        <taxon>Gordonia</taxon>
    </lineage>
</organism>
<dbReference type="Pfam" id="PF00999">
    <property type="entry name" value="Na_H_Exchanger"/>
    <property type="match status" value="2"/>
</dbReference>
<accession>A0ABR7WEN7</accession>
<keyword evidence="5 10" id="KW-1133">Transmembrane helix</keyword>
<feature type="transmembrane region" description="Helical" evidence="10">
    <location>
        <begin position="264"/>
        <end position="287"/>
    </location>
</feature>
<evidence type="ECO:0000256" key="10">
    <source>
        <dbReference type="SAM" id="Phobius"/>
    </source>
</evidence>
<evidence type="ECO:0000256" key="1">
    <source>
        <dbReference type="ARBA" id="ARBA00004651"/>
    </source>
</evidence>
<evidence type="ECO:0000256" key="6">
    <source>
        <dbReference type="ARBA" id="ARBA00023053"/>
    </source>
</evidence>
<keyword evidence="9" id="KW-0739">Sodium transport</keyword>
<dbReference type="Proteomes" id="UP000602395">
    <property type="component" value="Unassembled WGS sequence"/>
</dbReference>
<keyword evidence="2" id="KW-0813">Transport</keyword>
<evidence type="ECO:0000256" key="4">
    <source>
        <dbReference type="ARBA" id="ARBA00022692"/>
    </source>
</evidence>
<sequence>MHQILLVVVAVLGIAAAQVIGPRIRVAPPLLLVVVGVVVGVMPFVPAVDVDPEWILIGVLPPLLYSAAVSMPTMDFRRDFGAISALSVLLVLVSAVLLGFFFVWVIPGIGLATAIALGAIVSPTDAVATSIAKRLGVPHRVTAVLEGESMLNDATSLVLLRSAIAAIAASFSFGHVAVDFVLAVVVAVIIGTVVGWLNLAVRARVPDATVNTAISFTVPYLAYIPAEELGASGLVAAVTAGLITGAGAARFLTPQHRLSDSQNWRTVELIVEGGVFLLMGLELWGLVVDVHDDHDGVDTAVWIGLAALALAVVIRAAYVVPLVLWLDRAAQRGTEMRPMLADINATMVERQQEGPDRPIRRTREARSAIRREWRRLRRRMEPRRWSDSEELPPTSPETARLVSSRLTRQIADIDYYRSAPLGPKEATIVVWGGLRGVVTLAAAQTLPGDVESRSLLVLIAFVVAAASLLCQGGTLAWLIRVLKVTEDTDGRVAEHHRLRAELTATSRKVIAESELVARYPVLRKRFATIAKTADTEEGIIDANMRVRAAYEQIRRDLVAAQREVLLQMRDEGTFHSALLEQELRQLDAEEISLDLRAED</sequence>
<feature type="transmembrane region" description="Helical" evidence="10">
    <location>
        <begin position="158"/>
        <end position="174"/>
    </location>
</feature>
<dbReference type="InterPro" id="IPR018422">
    <property type="entry name" value="Cation/H_exchanger_CPA1"/>
</dbReference>
<feature type="transmembrane region" description="Helical" evidence="10">
    <location>
        <begin position="180"/>
        <end position="201"/>
    </location>
</feature>
<feature type="transmembrane region" description="Helical" evidence="10">
    <location>
        <begin position="299"/>
        <end position="326"/>
    </location>
</feature>
<dbReference type="EMBL" id="JACWMS010000003">
    <property type="protein sequence ID" value="MBD1321246.1"/>
    <property type="molecule type" value="Genomic_DNA"/>
</dbReference>
<evidence type="ECO:0000256" key="2">
    <source>
        <dbReference type="ARBA" id="ARBA00022448"/>
    </source>
</evidence>
<keyword evidence="13" id="KW-1185">Reference proteome</keyword>
<feature type="transmembrane region" description="Helical" evidence="10">
    <location>
        <begin position="455"/>
        <end position="479"/>
    </location>
</feature>
<keyword evidence="7" id="KW-0406">Ion transport</keyword>
<feature type="transmembrane region" description="Helical" evidence="10">
    <location>
        <begin position="232"/>
        <end position="252"/>
    </location>
</feature>
<dbReference type="PANTHER" id="PTHR10110">
    <property type="entry name" value="SODIUM/HYDROGEN EXCHANGER"/>
    <property type="match status" value="1"/>
</dbReference>
<feature type="transmembrane region" description="Helical" evidence="10">
    <location>
        <begin position="80"/>
        <end position="106"/>
    </location>
</feature>
<dbReference type="Gene3D" id="6.10.140.1330">
    <property type="match status" value="1"/>
</dbReference>
<evidence type="ECO:0000259" key="11">
    <source>
        <dbReference type="Pfam" id="PF00999"/>
    </source>
</evidence>
<comment type="caution">
    <text evidence="12">The sequence shown here is derived from an EMBL/GenBank/DDBJ whole genome shotgun (WGS) entry which is preliminary data.</text>
</comment>
<feature type="transmembrane region" description="Helical" evidence="10">
    <location>
        <begin position="208"/>
        <end position="226"/>
    </location>
</feature>
<feature type="domain" description="Cation/H+ exchanger transmembrane" evidence="11">
    <location>
        <begin position="10"/>
        <end position="326"/>
    </location>
</feature>
<feature type="transmembrane region" description="Helical" evidence="10">
    <location>
        <begin position="27"/>
        <end position="47"/>
    </location>
</feature>
<reference evidence="12 13" key="1">
    <citation type="submission" date="2020-09" db="EMBL/GenBank/DDBJ databases">
        <title>Novel species in genus Gordonia.</title>
        <authorList>
            <person name="Zhang G."/>
        </authorList>
    </citation>
    <scope>NUCLEOTIDE SEQUENCE [LARGE SCALE GENOMIC DNA]</scope>
    <source>
        <strain evidence="12 13">ON-33</strain>
    </source>
</reference>
<feature type="transmembrane region" description="Helical" evidence="10">
    <location>
        <begin position="54"/>
        <end position="74"/>
    </location>
</feature>
<evidence type="ECO:0000256" key="8">
    <source>
        <dbReference type="ARBA" id="ARBA00023136"/>
    </source>
</evidence>
<protein>
    <submittedName>
        <fullName evidence="12">Sodium:proton antiporter</fullName>
    </submittedName>
</protein>